<dbReference type="GO" id="GO:0004497">
    <property type="term" value="F:monooxygenase activity"/>
    <property type="evidence" value="ECO:0007669"/>
    <property type="project" value="TreeGrafter"/>
</dbReference>
<dbReference type="Proteomes" id="UP000324897">
    <property type="component" value="Chromosome 1"/>
</dbReference>
<evidence type="ECO:0000256" key="2">
    <source>
        <dbReference type="SAM" id="MobiDB-lite"/>
    </source>
</evidence>
<comment type="caution">
    <text evidence="4">The sequence shown here is derived from an EMBL/GenBank/DDBJ whole genome shotgun (WGS) entry which is preliminary data.</text>
</comment>
<dbReference type="EMBL" id="RWGY01000011">
    <property type="protein sequence ID" value="TVU28396.1"/>
    <property type="molecule type" value="Genomic_DNA"/>
</dbReference>
<name>A0A5J9UXN3_9POAL</name>
<proteinExistence type="inferred from homology"/>
<dbReference type="AlphaFoldDB" id="A0A5J9UXN3"/>
<dbReference type="InterPro" id="IPR002048">
    <property type="entry name" value="EF_hand_dom"/>
</dbReference>
<dbReference type="PANTHER" id="PTHR31495">
    <property type="entry name" value="PEROXYGENASE 3-RELATED"/>
    <property type="match status" value="1"/>
</dbReference>
<dbReference type="Gramene" id="TVU28396">
    <property type="protein sequence ID" value="TVU28396"/>
    <property type="gene ID" value="EJB05_19913"/>
</dbReference>
<evidence type="ECO:0000313" key="5">
    <source>
        <dbReference type="Proteomes" id="UP000324897"/>
    </source>
</evidence>
<dbReference type="PROSITE" id="PS50222">
    <property type="entry name" value="EF_HAND_2"/>
    <property type="match status" value="1"/>
</dbReference>
<sequence>MGPARMRLETEQKESGRDQTRVRQSRSSGSQSQRTMGAQRRLPCPGPAIPLLFLTLAVSFGGHLAAAEGGAGGADGMTELQKHAAFFDHDHDGIITFDETYQGLKDIGVESVQAKVSAALINAGLGPKTKPDNANSSSMDIYIVNIHKGIHGSDTGAYDAQGRFVPEKLDEMFTKHGKTVPDAMTKDEVDEMLKANRENMDFKGWLAASSEWNLLYKLAKDKDGYLRKDTARAVYDGSLFYQLAKQEKKG</sequence>
<feature type="domain" description="EF-hand" evidence="3">
    <location>
        <begin position="75"/>
        <end position="110"/>
    </location>
</feature>
<keyword evidence="5" id="KW-1185">Reference proteome</keyword>
<accession>A0A5J9UXN3</accession>
<dbReference type="GO" id="GO:0005509">
    <property type="term" value="F:calcium ion binding"/>
    <property type="evidence" value="ECO:0007669"/>
    <property type="project" value="InterPro"/>
</dbReference>
<dbReference type="PANTHER" id="PTHR31495:SF19">
    <property type="entry name" value="OS02G0734500 PROTEIN"/>
    <property type="match status" value="1"/>
</dbReference>
<gene>
    <name evidence="4" type="ORF">EJB05_19913</name>
</gene>
<evidence type="ECO:0000256" key="1">
    <source>
        <dbReference type="ARBA" id="ARBA00006765"/>
    </source>
</evidence>
<reference evidence="4 5" key="1">
    <citation type="journal article" date="2019" name="Sci. Rep.">
        <title>A high-quality genome of Eragrostis curvula grass provides insights into Poaceae evolution and supports new strategies to enhance forage quality.</title>
        <authorList>
            <person name="Carballo J."/>
            <person name="Santos B.A.C.M."/>
            <person name="Zappacosta D."/>
            <person name="Garbus I."/>
            <person name="Selva J.P."/>
            <person name="Gallo C.A."/>
            <person name="Diaz A."/>
            <person name="Albertini E."/>
            <person name="Caccamo M."/>
            <person name="Echenique V."/>
        </authorList>
    </citation>
    <scope>NUCLEOTIDE SEQUENCE [LARGE SCALE GENOMIC DNA]</scope>
    <source>
        <strain evidence="5">cv. Victoria</strain>
        <tissue evidence="4">Leaf</tissue>
    </source>
</reference>
<organism evidence="4 5">
    <name type="scientific">Eragrostis curvula</name>
    <name type="common">weeping love grass</name>
    <dbReference type="NCBI Taxonomy" id="38414"/>
    <lineage>
        <taxon>Eukaryota</taxon>
        <taxon>Viridiplantae</taxon>
        <taxon>Streptophyta</taxon>
        <taxon>Embryophyta</taxon>
        <taxon>Tracheophyta</taxon>
        <taxon>Spermatophyta</taxon>
        <taxon>Magnoliopsida</taxon>
        <taxon>Liliopsida</taxon>
        <taxon>Poales</taxon>
        <taxon>Poaceae</taxon>
        <taxon>PACMAD clade</taxon>
        <taxon>Chloridoideae</taxon>
        <taxon>Eragrostideae</taxon>
        <taxon>Eragrostidinae</taxon>
        <taxon>Eragrostis</taxon>
    </lineage>
</organism>
<feature type="compositionally biased region" description="Low complexity" evidence="2">
    <location>
        <begin position="25"/>
        <end position="34"/>
    </location>
</feature>
<protein>
    <recommendedName>
        <fullName evidence="3">EF-hand domain-containing protein</fullName>
    </recommendedName>
</protein>
<dbReference type="OrthoDB" id="640742at2759"/>
<feature type="compositionally biased region" description="Basic and acidic residues" evidence="2">
    <location>
        <begin position="1"/>
        <end position="21"/>
    </location>
</feature>
<evidence type="ECO:0000259" key="3">
    <source>
        <dbReference type="PROSITE" id="PS50222"/>
    </source>
</evidence>
<dbReference type="SUPFAM" id="SSF47473">
    <property type="entry name" value="EF-hand"/>
    <property type="match status" value="1"/>
</dbReference>
<dbReference type="InterPro" id="IPR011992">
    <property type="entry name" value="EF-hand-dom_pair"/>
</dbReference>
<dbReference type="InterPro" id="IPR007736">
    <property type="entry name" value="Caleosin-related"/>
</dbReference>
<feature type="region of interest" description="Disordered" evidence="2">
    <location>
        <begin position="1"/>
        <end position="42"/>
    </location>
</feature>
<comment type="similarity">
    <text evidence="1">Belongs to the caleosin family.</text>
</comment>
<dbReference type="Pfam" id="PF05042">
    <property type="entry name" value="Caleosin"/>
    <property type="match status" value="1"/>
</dbReference>
<evidence type="ECO:0000313" key="4">
    <source>
        <dbReference type="EMBL" id="TVU28396.1"/>
    </source>
</evidence>